<proteinExistence type="predicted"/>
<feature type="compositionally biased region" description="Basic and acidic residues" evidence="1">
    <location>
        <begin position="84"/>
        <end position="95"/>
    </location>
</feature>
<evidence type="ECO:0000313" key="3">
    <source>
        <dbReference type="Proteomes" id="UP000886476"/>
    </source>
</evidence>
<organism evidence="2 3">
    <name type="scientific">Bradyrhizobium aeschynomenes</name>
    <dbReference type="NCBI Taxonomy" id="2734909"/>
    <lineage>
        <taxon>Bacteria</taxon>
        <taxon>Pseudomonadati</taxon>
        <taxon>Pseudomonadota</taxon>
        <taxon>Alphaproteobacteria</taxon>
        <taxon>Hyphomicrobiales</taxon>
        <taxon>Nitrobacteraceae</taxon>
        <taxon>Bradyrhizobium</taxon>
    </lineage>
</organism>
<keyword evidence="3" id="KW-1185">Reference proteome</keyword>
<protein>
    <submittedName>
        <fullName evidence="2">AAA family ATPase</fullName>
    </submittedName>
</protein>
<dbReference type="Proteomes" id="UP000886476">
    <property type="component" value="Unassembled WGS sequence"/>
</dbReference>
<feature type="region of interest" description="Disordered" evidence="1">
    <location>
        <begin position="75"/>
        <end position="95"/>
    </location>
</feature>
<feature type="compositionally biased region" description="Pro residues" evidence="1">
    <location>
        <begin position="1279"/>
        <end position="1290"/>
    </location>
</feature>
<dbReference type="RefSeq" id="WP_172113151.1">
    <property type="nucleotide sequence ID" value="NZ_JABFDN010000009.1"/>
</dbReference>
<feature type="compositionally biased region" description="Low complexity" evidence="1">
    <location>
        <begin position="1334"/>
        <end position="1352"/>
    </location>
</feature>
<evidence type="ECO:0000256" key="1">
    <source>
        <dbReference type="SAM" id="MobiDB-lite"/>
    </source>
</evidence>
<feature type="region of interest" description="Disordered" evidence="1">
    <location>
        <begin position="1247"/>
        <end position="1297"/>
    </location>
</feature>
<sequence length="1740" mass="188158">MSHPVHVRPNEAKALDRTASIGSDHGMRLLGALGASAAESEASPVAWETHAGEELGTGASTEPLQDVLGSLTEIIRSSGSPGDRQPDHPFADDHGLSLDQEELLGLPGVVLNTFDVDGPVWLAVEALAATEPPAVDADLDAWVELSSDPDRRPSPRESIQITVDEIEKNRLTFARHARPEDFSPANTLGAWTGRLRLELRPDLVQRIERYVNGAWTAWADTERTRRRTMAIHQRLRDMAARSGADRATEISWGIALSSWRHGGREFEAPLLGRSVEIEIIERPDPEVRVRPRFAGATVNLKALDAVAPNAALALRDKSEGLIDALEERGELSPFMPISLDQILDAVGVHLGHRPSRTPEGAEAAEAAISSGRWVISVRQRPESLALRDIECLKTAIEHAPQSECCLSTAVSALLTQPDGRAPAVARRHLSSIVGGPIDIAPAPKPAPVEHGDLFFPLPAAEEDAEVVRELTRLDGVVVQSGAREDRIAAVVNVVCHHLALGARVLVVSRDETALSLLHQRLPSGIRELTVSSTGSDKDVLRKAEALAGRLQSIVDTTNLRDHVGQIGRLERDIISKRTQIASLDDEIADIVRRNLRLAGGLPELPFELFEGLIGEHDLHRWFTDRPKRLLAGSDPLVVAVDKAREARLRLGKRLEHIDDDLPEVSALPDAATILRLHEELRQQAGPASDDGRDEDLALDAIATFGLDATNRLAADLDALVAGHRAIADEPWLARLSPLGTPRADGSVGLDKVVGWARDASFQLSRSTEFAKRQVQAPVEAFTRRDAIRVVERLAAGEKPFARFSPSRRGLKAAVDAITLDGVAPSTLADWQYIGRFLLWRHELHGLRSRWTSIATKIDAPAIQLESARAFDDIERIVKGIEAAIVTAALAVRNVMDACRKLSMQDSEVNAMLADVQRPTAFGAAIRSIMKRVSGPLVELAHLGELFAGAGGLAAVVQADVLSRVGDAEADARELEVGWTAILASIDEIRAARADYELIRTACRLAIAAGAPKLADRLRAVPTANADEDAKLPEWVTAWNWAVLMRIESPEERQLLHDLAAQRLRLEKRSLALFEVVISARMSLGIAQNASGAVRQSLRRFRDTMQKMASACSGPTARRLRFAARKSLDGWLEEIPCHVMPAWRVAELLPARIGTFDLLVVDHASRSDLRELTAMLRARKVLVSDERRDAVQAEAGRSDRLIGRETKSRRGIPSALRRLLLPDASLRDLAEILFPDRIIELRPRPAAVDAASVAAPPRPVTARPAEARVPEPPRTARGPAPVPKRQAPPRPLSATHTLEEEIATVAKYLSMARRSGADDAMGAATTGDRPALQRSAARTAPPKSAPASASNVAIKSSPVSSPEIRVLRRRPPRAPAPEAVAPPAPPELPSAVAALDQAVPRVSPVVEVPTVVVDEPVQMPHRDVEEKVVAAVIEVPPTSAEPTTIAATPASPAVAAEEIKIHPSLVEMAFKSAEASELPRRRLPSRRVMAVAAAGLLAIVGAAVSWERASEWAQVSLSGATAASALPNEQGPRKVNAERIMPDGQPVVAAAAEEHATVGMSVPVSAPAKAYLYHEDPQDPKGKRFAGKVIWSIEQSKGPRLDASPSIKGEIDIENGTKVTVSLRRNAELELPASHVMELRFDWADQAVTGLTSMRGIGLKGEEAERGTALVTQTAKVTPKYFMVALSANDVDAKRNLMLLKGKQWFDIPIVYEGGSRALLSIEKGTEGDRVFKDAFASWGQ</sequence>
<accession>A0ABX2CIN3</accession>
<evidence type="ECO:0000313" key="2">
    <source>
        <dbReference type="EMBL" id="NPU68076.1"/>
    </source>
</evidence>
<feature type="region of interest" description="Disordered" evidence="1">
    <location>
        <begin position="1318"/>
        <end position="1364"/>
    </location>
</feature>
<dbReference type="EMBL" id="JABFDN010000009">
    <property type="protein sequence ID" value="NPU68076.1"/>
    <property type="molecule type" value="Genomic_DNA"/>
</dbReference>
<feature type="compositionally biased region" description="Low complexity" evidence="1">
    <location>
        <begin position="1247"/>
        <end position="1263"/>
    </location>
</feature>
<name>A0ABX2CIN3_9BRAD</name>
<comment type="caution">
    <text evidence="2">The sequence shown here is derived from an EMBL/GenBank/DDBJ whole genome shotgun (WGS) entry which is preliminary data.</text>
</comment>
<gene>
    <name evidence="2" type="ORF">HL667_23950</name>
</gene>
<feature type="compositionally biased region" description="Low complexity" evidence="1">
    <location>
        <begin position="1318"/>
        <end position="1327"/>
    </location>
</feature>
<reference evidence="2" key="1">
    <citation type="submission" date="2020-05" db="EMBL/GenBank/DDBJ databases">
        <title>Nod-independent and nitrogen-fixing Bradyrhizobium aeschynomene sp. nov. isolated from nodules of Aeschynomene indica.</title>
        <authorList>
            <person name="Zhang Z."/>
        </authorList>
    </citation>
    <scope>NUCLEOTIDE SEQUENCE</scope>
    <source>
        <strain evidence="2">83012</strain>
    </source>
</reference>